<dbReference type="Proteomes" id="UP000327013">
    <property type="component" value="Unassembled WGS sequence"/>
</dbReference>
<feature type="compositionally biased region" description="Basic and acidic residues" evidence="1">
    <location>
        <begin position="135"/>
        <end position="151"/>
    </location>
</feature>
<organism evidence="2 3">
    <name type="scientific">Carpinus fangiana</name>
    <dbReference type="NCBI Taxonomy" id="176857"/>
    <lineage>
        <taxon>Eukaryota</taxon>
        <taxon>Viridiplantae</taxon>
        <taxon>Streptophyta</taxon>
        <taxon>Embryophyta</taxon>
        <taxon>Tracheophyta</taxon>
        <taxon>Spermatophyta</taxon>
        <taxon>Magnoliopsida</taxon>
        <taxon>eudicotyledons</taxon>
        <taxon>Gunneridae</taxon>
        <taxon>Pentapetalae</taxon>
        <taxon>rosids</taxon>
        <taxon>fabids</taxon>
        <taxon>Fagales</taxon>
        <taxon>Betulaceae</taxon>
        <taxon>Carpinus</taxon>
    </lineage>
</organism>
<accession>A0A5N6KYP7</accession>
<reference evidence="2 3" key="1">
    <citation type="submission" date="2019-06" db="EMBL/GenBank/DDBJ databases">
        <title>A chromosomal-level reference genome of Carpinus fangiana (Coryloideae, Betulaceae).</title>
        <authorList>
            <person name="Yang X."/>
            <person name="Wang Z."/>
            <person name="Zhang L."/>
            <person name="Hao G."/>
            <person name="Liu J."/>
            <person name="Yang Y."/>
        </authorList>
    </citation>
    <scope>NUCLEOTIDE SEQUENCE [LARGE SCALE GENOMIC DNA]</scope>
    <source>
        <strain evidence="2">Cfa_2016G</strain>
        <tissue evidence="2">Leaf</tissue>
    </source>
</reference>
<name>A0A5N6KYP7_9ROSI</name>
<feature type="region of interest" description="Disordered" evidence="1">
    <location>
        <begin position="134"/>
        <end position="155"/>
    </location>
</feature>
<evidence type="ECO:0000313" key="3">
    <source>
        <dbReference type="Proteomes" id="UP000327013"/>
    </source>
</evidence>
<evidence type="ECO:0000313" key="2">
    <source>
        <dbReference type="EMBL" id="KAB8349780.1"/>
    </source>
</evidence>
<dbReference type="AlphaFoldDB" id="A0A5N6KYP7"/>
<protein>
    <submittedName>
        <fullName evidence="2">Uncharacterized protein</fullName>
    </submittedName>
</protein>
<gene>
    <name evidence="2" type="ORF">FH972_023794</name>
</gene>
<proteinExistence type="predicted"/>
<feature type="region of interest" description="Disordered" evidence="1">
    <location>
        <begin position="80"/>
        <end position="104"/>
    </location>
</feature>
<comment type="caution">
    <text evidence="2">The sequence shown here is derived from an EMBL/GenBank/DDBJ whole genome shotgun (WGS) entry which is preliminary data.</text>
</comment>
<evidence type="ECO:0000256" key="1">
    <source>
        <dbReference type="SAM" id="MobiDB-lite"/>
    </source>
</evidence>
<keyword evidence="3" id="KW-1185">Reference proteome</keyword>
<sequence>MAVMAMARCPPKSYRTPPATIPVISPNACAEETQPIALGARSAGTVSVTKAMPEDMMKAAEQPCRNRAATMTGAAVAAKKAKVARHKVTSPQVKGRRPGNNGRTHKIAEEDVLGQISKNDGFSIDKAALYRKRSTRDDKYYESRGVEESANHHGQVPTVKKVCTIVSVDSKQWRQRKQQ</sequence>
<dbReference type="EMBL" id="VIBQ01000014">
    <property type="protein sequence ID" value="KAB8349780.1"/>
    <property type="molecule type" value="Genomic_DNA"/>
</dbReference>